<reference evidence="1" key="2">
    <citation type="submission" date="2020-09" db="EMBL/GenBank/DDBJ databases">
        <authorList>
            <person name="Sun Q."/>
            <person name="Zhou Y."/>
        </authorList>
    </citation>
    <scope>NUCLEOTIDE SEQUENCE</scope>
    <source>
        <strain evidence="1">CGMCC 1.15254</strain>
    </source>
</reference>
<dbReference type="Pfam" id="PF10722">
    <property type="entry name" value="YbjN"/>
    <property type="match status" value="1"/>
</dbReference>
<accession>A0A917C3E8</accession>
<organism evidence="1 2">
    <name type="scientific">Terasakiella brassicae</name>
    <dbReference type="NCBI Taxonomy" id="1634917"/>
    <lineage>
        <taxon>Bacteria</taxon>
        <taxon>Pseudomonadati</taxon>
        <taxon>Pseudomonadota</taxon>
        <taxon>Alphaproteobacteria</taxon>
        <taxon>Rhodospirillales</taxon>
        <taxon>Terasakiellaceae</taxon>
        <taxon>Terasakiella</taxon>
    </lineage>
</organism>
<dbReference type="InterPro" id="IPR019660">
    <property type="entry name" value="Put_sensory_transdc_reg_YbjN"/>
</dbReference>
<sequence>MNFLEQVQAAAPDYGLDILENLAEERGWVLEHLSNGDLVMESAGDNCTYSLQFTWSAPYQCLHLTCSMDMCLPQAAGGAVNDLLATINSKLWIGHFAVMAGFNAPAFRHTIMMNGTSEHKARELEDIIEIALGECERFYAAFQFAAFHNMPAQQAMDCALMECVGQA</sequence>
<proteinExistence type="predicted"/>
<evidence type="ECO:0008006" key="3">
    <source>
        <dbReference type="Google" id="ProtNLM"/>
    </source>
</evidence>
<evidence type="ECO:0000313" key="1">
    <source>
        <dbReference type="EMBL" id="GGF68099.1"/>
    </source>
</evidence>
<protein>
    <recommendedName>
        <fullName evidence="3">YbjN domain-containing protein</fullName>
    </recommendedName>
</protein>
<name>A0A917C3E8_9PROT</name>
<evidence type="ECO:0000313" key="2">
    <source>
        <dbReference type="Proteomes" id="UP000632498"/>
    </source>
</evidence>
<dbReference type="EMBL" id="BMHV01000016">
    <property type="protein sequence ID" value="GGF68099.1"/>
    <property type="molecule type" value="Genomic_DNA"/>
</dbReference>
<dbReference type="Proteomes" id="UP000632498">
    <property type="component" value="Unassembled WGS sequence"/>
</dbReference>
<dbReference type="RefSeq" id="WP_188665168.1">
    <property type="nucleotide sequence ID" value="NZ_BMHV01000016.1"/>
</dbReference>
<keyword evidence="2" id="KW-1185">Reference proteome</keyword>
<dbReference type="AlphaFoldDB" id="A0A917C3E8"/>
<gene>
    <name evidence="1" type="ORF">GCM10011332_22830</name>
</gene>
<comment type="caution">
    <text evidence="1">The sequence shown here is derived from an EMBL/GenBank/DDBJ whole genome shotgun (WGS) entry which is preliminary data.</text>
</comment>
<reference evidence="1" key="1">
    <citation type="journal article" date="2014" name="Int. J. Syst. Evol. Microbiol.">
        <title>Complete genome sequence of Corynebacterium casei LMG S-19264T (=DSM 44701T), isolated from a smear-ripened cheese.</title>
        <authorList>
            <consortium name="US DOE Joint Genome Institute (JGI-PGF)"/>
            <person name="Walter F."/>
            <person name="Albersmeier A."/>
            <person name="Kalinowski J."/>
            <person name="Ruckert C."/>
        </authorList>
    </citation>
    <scope>NUCLEOTIDE SEQUENCE</scope>
    <source>
        <strain evidence="1">CGMCC 1.15254</strain>
    </source>
</reference>